<feature type="transmembrane region" description="Helical" evidence="1">
    <location>
        <begin position="62"/>
        <end position="79"/>
    </location>
</feature>
<feature type="transmembrane region" description="Helical" evidence="1">
    <location>
        <begin position="12"/>
        <end position="28"/>
    </location>
</feature>
<name>A0A6V8KG81_9ACTN</name>
<sequence>MALANVSVPEAYTLPFAALALLVGLIELRQRPDLSSWTAYGPALIAAFVPTLVIALRTEASATREVLLLLGAVATVIFGARTRQQAPLVIGTVVTVIAALHALTLVGLSWLILIPIGALLIFFGATNESRRRTQERWRAVTRMR</sequence>
<dbReference type="Proteomes" id="UP000482800">
    <property type="component" value="Unassembled WGS sequence"/>
</dbReference>
<reference evidence="2 3" key="2">
    <citation type="submission" date="2020-03" db="EMBL/GenBank/DDBJ databases">
        <authorList>
            <person name="Ichikawa N."/>
            <person name="Kimura A."/>
            <person name="Kitahashi Y."/>
            <person name="Uohara A."/>
        </authorList>
    </citation>
    <scope>NUCLEOTIDE SEQUENCE [LARGE SCALE GENOMIC DNA]</scope>
    <source>
        <strain evidence="2 3">NBRC 108639</strain>
    </source>
</reference>
<accession>A0A6V8KG81</accession>
<dbReference type="EMBL" id="BLPF01000001">
    <property type="protein sequence ID" value="GFJ80707.1"/>
    <property type="molecule type" value="Genomic_DNA"/>
</dbReference>
<feature type="transmembrane region" description="Helical" evidence="1">
    <location>
        <begin position="109"/>
        <end position="126"/>
    </location>
</feature>
<keyword evidence="1" id="KW-0812">Transmembrane</keyword>
<reference evidence="2 3" key="1">
    <citation type="submission" date="2020-03" db="EMBL/GenBank/DDBJ databases">
        <title>Whole genome shotgun sequence of Phytohabitans houttuyneae NBRC 108639.</title>
        <authorList>
            <person name="Komaki H."/>
            <person name="Tamura T."/>
        </authorList>
    </citation>
    <scope>NUCLEOTIDE SEQUENCE [LARGE SCALE GENOMIC DNA]</scope>
    <source>
        <strain evidence="2 3">NBRC 108639</strain>
    </source>
</reference>
<protein>
    <submittedName>
        <fullName evidence="2">Uncharacterized protein</fullName>
    </submittedName>
</protein>
<gene>
    <name evidence="2" type="ORF">Phou_048870</name>
</gene>
<evidence type="ECO:0000256" key="1">
    <source>
        <dbReference type="SAM" id="Phobius"/>
    </source>
</evidence>
<evidence type="ECO:0000313" key="3">
    <source>
        <dbReference type="Proteomes" id="UP000482800"/>
    </source>
</evidence>
<dbReference type="NCBIfam" id="NF047321">
    <property type="entry name" value="SCO7613_CTERM"/>
    <property type="match status" value="1"/>
</dbReference>
<organism evidence="2 3">
    <name type="scientific">Phytohabitans houttuyneae</name>
    <dbReference type="NCBI Taxonomy" id="1076126"/>
    <lineage>
        <taxon>Bacteria</taxon>
        <taxon>Bacillati</taxon>
        <taxon>Actinomycetota</taxon>
        <taxon>Actinomycetes</taxon>
        <taxon>Micromonosporales</taxon>
        <taxon>Micromonosporaceae</taxon>
    </lineage>
</organism>
<keyword evidence="1" id="KW-0472">Membrane</keyword>
<proteinExistence type="predicted"/>
<keyword evidence="3" id="KW-1185">Reference proteome</keyword>
<dbReference type="InterPro" id="IPR058062">
    <property type="entry name" value="SCO7613_C"/>
</dbReference>
<evidence type="ECO:0000313" key="2">
    <source>
        <dbReference type="EMBL" id="GFJ80707.1"/>
    </source>
</evidence>
<feature type="transmembrane region" description="Helical" evidence="1">
    <location>
        <begin position="37"/>
        <end position="56"/>
    </location>
</feature>
<comment type="caution">
    <text evidence="2">The sequence shown here is derived from an EMBL/GenBank/DDBJ whole genome shotgun (WGS) entry which is preliminary data.</text>
</comment>
<keyword evidence="1" id="KW-1133">Transmembrane helix</keyword>
<dbReference type="AlphaFoldDB" id="A0A6V8KG81"/>